<protein>
    <recommendedName>
        <fullName evidence="2">D-aminopeptidase</fullName>
    </recommendedName>
</protein>
<reference evidence="1" key="1">
    <citation type="journal article" date="2014" name="Front. Microbiol.">
        <title>High frequency of phylogenetically diverse reductive dehalogenase-homologous genes in deep subseafloor sedimentary metagenomes.</title>
        <authorList>
            <person name="Kawai M."/>
            <person name="Futagami T."/>
            <person name="Toyoda A."/>
            <person name="Takaki Y."/>
            <person name="Nishi S."/>
            <person name="Hori S."/>
            <person name="Arai W."/>
            <person name="Tsubouchi T."/>
            <person name="Morono Y."/>
            <person name="Uchiyama I."/>
            <person name="Ito T."/>
            <person name="Fujiyama A."/>
            <person name="Inagaki F."/>
            <person name="Takami H."/>
        </authorList>
    </citation>
    <scope>NUCLEOTIDE SEQUENCE</scope>
    <source>
        <strain evidence="1">Expedition CK06-06</strain>
    </source>
</reference>
<evidence type="ECO:0000313" key="1">
    <source>
        <dbReference type="EMBL" id="GAG48415.1"/>
    </source>
</evidence>
<organism evidence="1">
    <name type="scientific">marine sediment metagenome</name>
    <dbReference type="NCBI Taxonomy" id="412755"/>
    <lineage>
        <taxon>unclassified sequences</taxon>
        <taxon>metagenomes</taxon>
        <taxon>ecological metagenomes</taxon>
    </lineage>
</organism>
<dbReference type="EMBL" id="BARS01055724">
    <property type="protein sequence ID" value="GAG48415.1"/>
    <property type="molecule type" value="Genomic_DNA"/>
</dbReference>
<dbReference type="InterPro" id="IPR007035">
    <property type="entry name" value="Peptidase_M55"/>
</dbReference>
<accession>X0XYH6</accession>
<feature type="non-terminal residue" evidence="1">
    <location>
        <position position="1"/>
    </location>
</feature>
<dbReference type="AlphaFoldDB" id="X0XYH6"/>
<dbReference type="SUPFAM" id="SSF63992">
    <property type="entry name" value="Dipeptide transport protein"/>
    <property type="match status" value="1"/>
</dbReference>
<dbReference type="InterPro" id="IPR027476">
    <property type="entry name" value="DppA_N"/>
</dbReference>
<sequence>DGSFNAAMMIGYHARARAGASPLEHTFTGRASEIRVNDRPFSEFAFAAYAATHYDVPVALISGDEGVCAEAAELCPQISAVPVKRGVGASTISIHPDAACERIRQAAETALAGDLPSRVISLPSRFSIDVVFRRHGDAYAGSFYPGAALTDPSTVRFETDDYFEVLRMLSFLLRG</sequence>
<dbReference type="Pfam" id="PF04951">
    <property type="entry name" value="Peptidase_M55"/>
    <property type="match status" value="1"/>
</dbReference>
<dbReference type="Gene3D" id="3.40.50.10780">
    <property type="entry name" value="Dipeptide transport protein"/>
    <property type="match status" value="1"/>
</dbReference>
<comment type="caution">
    <text evidence="1">The sequence shown here is derived from an EMBL/GenBank/DDBJ whole genome shotgun (WGS) entry which is preliminary data.</text>
</comment>
<dbReference type="InterPro" id="IPR036177">
    <property type="entry name" value="Peptidase_M55_sf"/>
</dbReference>
<proteinExistence type="predicted"/>
<evidence type="ECO:0008006" key="2">
    <source>
        <dbReference type="Google" id="ProtNLM"/>
    </source>
</evidence>
<name>X0XYH6_9ZZZZ</name>
<gene>
    <name evidence="1" type="ORF">S01H1_82224</name>
</gene>